<dbReference type="InterPro" id="IPR036390">
    <property type="entry name" value="WH_DNA-bd_sf"/>
</dbReference>
<dbReference type="Gene3D" id="1.10.10.10">
    <property type="entry name" value="Winged helix-like DNA-binding domain superfamily/Winged helix DNA-binding domain"/>
    <property type="match status" value="1"/>
</dbReference>
<dbReference type="KEGG" id="vg:77939329"/>
<dbReference type="Pfam" id="PF12802">
    <property type="entry name" value="MarR_2"/>
    <property type="match status" value="1"/>
</dbReference>
<sequence>MKLNPVTGELEGTPQELAEYTRITSPVVPLSRQTKEPLVYSGSLNGGLTDAQRETVEAVNGWGDVISPAELGDLLGIHRGAASQRLIAATAKGAIRRLGEGRYAPLSLSEETPEGVLRLGSAARETYELIKDHPGITLDALARRLRKSKPAISSQVHQLRKQGLIIDLGKGRYRAAH</sequence>
<dbReference type="InterPro" id="IPR000835">
    <property type="entry name" value="HTH_MarR-typ"/>
</dbReference>
<dbReference type="GeneID" id="77939329"/>
<evidence type="ECO:0000313" key="3">
    <source>
        <dbReference type="Proteomes" id="UP000318552"/>
    </source>
</evidence>
<reference evidence="3" key="1">
    <citation type="submission" date="2019-05" db="EMBL/GenBank/DDBJ databases">
        <authorList>
            <person name="Begin E.J."/>
            <person name="Burnham C.Matt."/>
            <person name="Chappell E."/>
            <person name="Hambrick G.L."/>
            <person name="Harrington T.R."/>
            <person name="Harris A.E."/>
            <person name="Hasley B.L."/>
            <person name="Haynie C.M."/>
            <person name="Hopkins G.A."/>
            <person name="Hutchins C.B."/>
            <person name="Jester D.A."/>
            <person name="Johnson J."/>
            <person name="Martin A.P."/>
            <person name="Merino K.D."/>
            <person name="Pinkerton C.N."/>
            <person name="Poe J.Gabe."/>
            <person name="Savage T.D."/>
            <person name="Smith R.Hunter."/>
            <person name="Smith J.Zane."/>
            <person name="Spiva T.A."/>
            <person name="Thompson L."/>
            <person name="Thompson N.R."/>
            <person name="Thurman R.E."/>
            <person name="West C.T."/>
            <person name="Reyna N.S."/>
            <person name="Plymale R.C."/>
            <person name="Garlena R.A."/>
            <person name="Russell D.A."/>
            <person name="Pope W.H."/>
            <person name="Jacobs-Sera D."/>
            <person name="Hatfull G.F."/>
        </authorList>
    </citation>
    <scope>NUCLEOTIDE SEQUENCE [LARGE SCALE GENOMIC DNA]</scope>
</reference>
<evidence type="ECO:0000313" key="2">
    <source>
        <dbReference type="EMBL" id="QDM56461.1"/>
    </source>
</evidence>
<evidence type="ECO:0000259" key="1">
    <source>
        <dbReference type="Pfam" id="PF12802"/>
    </source>
</evidence>
<keyword evidence="3" id="KW-1185">Reference proteome</keyword>
<organism evidence="2 3">
    <name type="scientific">Gordonia phage SheckWes</name>
    <dbReference type="NCBI Taxonomy" id="2591117"/>
    <lineage>
        <taxon>Viruses</taxon>
        <taxon>Duplodnaviria</taxon>
        <taxon>Heunggongvirae</taxon>
        <taxon>Uroviricota</taxon>
        <taxon>Caudoviricetes</taxon>
        <taxon>Ponsvirus</taxon>
        <taxon>Ponsvirus sheckwes</taxon>
    </lineage>
</organism>
<dbReference type="RefSeq" id="YP_010663308.1">
    <property type="nucleotide sequence ID" value="NC_070895.1"/>
</dbReference>
<dbReference type="SUPFAM" id="SSF46785">
    <property type="entry name" value="Winged helix' DNA-binding domain"/>
    <property type="match status" value="1"/>
</dbReference>
<proteinExistence type="predicted"/>
<dbReference type="EMBL" id="MK967385">
    <property type="protein sequence ID" value="QDM56461.1"/>
    <property type="molecule type" value="Genomic_DNA"/>
</dbReference>
<gene>
    <name evidence="2" type="primary">35</name>
    <name evidence="2" type="ORF">SEA_SHECKWES_35</name>
</gene>
<accession>A0A515MIG8</accession>
<name>A0A515MIG8_9CAUD</name>
<protein>
    <recommendedName>
        <fullName evidence="1">HTH marR-type domain-containing protein</fullName>
    </recommendedName>
</protein>
<feature type="domain" description="HTH marR-type" evidence="1">
    <location>
        <begin position="130"/>
        <end position="165"/>
    </location>
</feature>
<dbReference type="Proteomes" id="UP000318552">
    <property type="component" value="Segment"/>
</dbReference>
<dbReference type="InterPro" id="IPR036388">
    <property type="entry name" value="WH-like_DNA-bd_sf"/>
</dbReference>
<dbReference type="GO" id="GO:0003700">
    <property type="term" value="F:DNA-binding transcription factor activity"/>
    <property type="evidence" value="ECO:0007669"/>
    <property type="project" value="InterPro"/>
</dbReference>